<dbReference type="NCBIfam" id="NF008955">
    <property type="entry name" value="PRK12297.1"/>
    <property type="match status" value="1"/>
</dbReference>
<dbReference type="InterPro" id="IPR031167">
    <property type="entry name" value="G_OBG"/>
</dbReference>
<keyword evidence="4 9" id="KW-0479">Metal-binding</keyword>
<dbReference type="PROSITE" id="PS51883">
    <property type="entry name" value="OBG"/>
    <property type="match status" value="1"/>
</dbReference>
<evidence type="ECO:0000256" key="1">
    <source>
        <dbReference type="ARBA" id="ARBA00001946"/>
    </source>
</evidence>
<feature type="binding site" evidence="9">
    <location>
        <begin position="212"/>
        <end position="215"/>
    </location>
    <ligand>
        <name>GTP</name>
        <dbReference type="ChEBI" id="CHEBI:37565"/>
    </ligand>
</feature>
<feature type="binding site" evidence="9">
    <location>
        <begin position="166"/>
        <end position="173"/>
    </location>
    <ligand>
        <name>GTP</name>
        <dbReference type="ChEBI" id="CHEBI:37565"/>
    </ligand>
</feature>
<feature type="binding site" evidence="9">
    <location>
        <begin position="191"/>
        <end position="195"/>
    </location>
    <ligand>
        <name>GTP</name>
        <dbReference type="ChEBI" id="CHEBI:37565"/>
    </ligand>
</feature>
<dbReference type="STRING" id="1197717.BED41_07690"/>
<dbReference type="InterPro" id="IPR006073">
    <property type="entry name" value="GTP-bd"/>
</dbReference>
<evidence type="ECO:0000259" key="13">
    <source>
        <dbReference type="PROSITE" id="PS51883"/>
    </source>
</evidence>
<dbReference type="PROSITE" id="PS51881">
    <property type="entry name" value="OCT"/>
    <property type="match status" value="1"/>
</dbReference>
<evidence type="ECO:0000256" key="6">
    <source>
        <dbReference type="ARBA" id="ARBA00022801"/>
    </source>
</evidence>
<dbReference type="Gene3D" id="2.70.210.12">
    <property type="entry name" value="GTP1/OBG domain"/>
    <property type="match status" value="1"/>
</dbReference>
<dbReference type="InterPro" id="IPR036726">
    <property type="entry name" value="GTP1_OBG_dom_sf"/>
</dbReference>
<dbReference type="GO" id="GO:0003924">
    <property type="term" value="F:GTPase activity"/>
    <property type="evidence" value="ECO:0007669"/>
    <property type="project" value="UniProtKB-UniRule"/>
</dbReference>
<dbReference type="HAMAP" id="MF_01454">
    <property type="entry name" value="GTPase_Obg"/>
    <property type="match status" value="1"/>
</dbReference>
<sequence length="484" mass="53702">MKFVDSLRMSIKAGRGGNGCMSFLRERFKPNGGPDGGNGGRGGSVIFEATNNLQTLADLEYMHHIRGENGGHGKGAARNGPAGEDKVIYVPCGTVIYDAETGEGYADLVEPHDRFVAARGGRGGRGNRYFASSARKAPRFCEQGELGEEVMLRLELRLIADVGLVGLPNVGKSSILAAISNAQPKIANYPFTTLSPNLGVLNTGDERIVIADIPGLIEGAHMNKGLGLEFLRHVDRTRLLVHVLSLESGDYDTIIQDFTVVRQEMEKYDPELEKRPYFVVANKLDEVDEGLAKELAERLAAYFKEKDILMIAASALTEEGIPELVKEIIKFVKDHPRPESNVRLYALEERVPEKTPLRKRNRIQIITLHGGGYRVMHRQLEKAAERYDFSQEENVARFTRLLRKYKVEELLEAAGAVPGDTVSIGYKDFDFYPDYYPDKLPDDEPDELIESEAEELSEDGTPLPDTDDDEEASEGGTLEEDENK</sequence>
<dbReference type="PRINTS" id="PR00326">
    <property type="entry name" value="GTP1OBG"/>
</dbReference>
<feature type="domain" description="OBG-type G" evidence="11">
    <location>
        <begin position="160"/>
        <end position="333"/>
    </location>
</feature>
<evidence type="ECO:0000256" key="2">
    <source>
        <dbReference type="ARBA" id="ARBA00007699"/>
    </source>
</evidence>
<gene>
    <name evidence="9" type="primary">obg</name>
    <name evidence="14" type="ORF">BED41_07690</name>
</gene>
<evidence type="ECO:0000256" key="9">
    <source>
        <dbReference type="HAMAP-Rule" id="MF_01454"/>
    </source>
</evidence>
<dbReference type="PANTHER" id="PTHR11702:SF31">
    <property type="entry name" value="MITOCHONDRIAL RIBOSOME-ASSOCIATED GTPASE 2"/>
    <property type="match status" value="1"/>
</dbReference>
<evidence type="ECO:0000259" key="11">
    <source>
        <dbReference type="PROSITE" id="PS51710"/>
    </source>
</evidence>
<dbReference type="PROSITE" id="PS51710">
    <property type="entry name" value="G_OBG"/>
    <property type="match status" value="1"/>
</dbReference>
<feature type="domain" description="OCT" evidence="12">
    <location>
        <begin position="349"/>
        <end position="433"/>
    </location>
</feature>
<dbReference type="NCBIfam" id="TIGR03595">
    <property type="entry name" value="Obg_CgtA_exten"/>
    <property type="match status" value="1"/>
</dbReference>
<dbReference type="InterPro" id="IPR045086">
    <property type="entry name" value="OBG_GTPase"/>
</dbReference>
<keyword evidence="15" id="KW-1185">Reference proteome</keyword>
<keyword evidence="7 9" id="KW-0460">Magnesium</keyword>
<comment type="function">
    <text evidence="9">An essential GTPase which binds GTP, GDP and possibly (p)ppGpp with moderate affinity, with high nucleotide exchange rates and a fairly low GTP hydrolysis rate. Plays a role in control of the cell cycle, stress response, ribosome biogenesis and in those bacteria that undergo differentiation, in morphogenesis control.</text>
</comment>
<feature type="domain" description="Obg" evidence="13">
    <location>
        <begin position="1"/>
        <end position="159"/>
    </location>
</feature>
<feature type="binding site" evidence="9">
    <location>
        <position position="193"/>
    </location>
    <ligand>
        <name>Mg(2+)</name>
        <dbReference type="ChEBI" id="CHEBI:18420"/>
    </ligand>
</feature>
<feature type="binding site" evidence="9">
    <location>
        <begin position="282"/>
        <end position="285"/>
    </location>
    <ligand>
        <name>GTP</name>
        <dbReference type="ChEBI" id="CHEBI:37565"/>
    </ligand>
</feature>
<keyword evidence="3 9" id="KW-0963">Cytoplasm</keyword>
<keyword evidence="8 9" id="KW-0342">GTP-binding</keyword>
<dbReference type="EC" id="3.6.5.-" evidence="9"/>
<dbReference type="PANTHER" id="PTHR11702">
    <property type="entry name" value="DEVELOPMENTALLY REGULATED GTP-BINDING PROTEIN-RELATED"/>
    <property type="match status" value="1"/>
</dbReference>
<dbReference type="GeneID" id="83057732"/>
<evidence type="ECO:0000256" key="3">
    <source>
        <dbReference type="ARBA" id="ARBA00022490"/>
    </source>
</evidence>
<evidence type="ECO:0000256" key="7">
    <source>
        <dbReference type="ARBA" id="ARBA00022842"/>
    </source>
</evidence>
<feature type="compositionally biased region" description="Acidic residues" evidence="10">
    <location>
        <begin position="443"/>
        <end position="458"/>
    </location>
</feature>
<dbReference type="KEGG" id="cpor:BED41_07690"/>
<keyword evidence="5 9" id="KW-0547">Nucleotide-binding</keyword>
<dbReference type="FunFam" id="2.70.210.12:FF:000001">
    <property type="entry name" value="GTPase Obg"/>
    <property type="match status" value="1"/>
</dbReference>
<dbReference type="SUPFAM" id="SSF102741">
    <property type="entry name" value="Obg GTP-binding protein C-terminal domain"/>
    <property type="match status" value="1"/>
</dbReference>
<dbReference type="GO" id="GO:0042254">
    <property type="term" value="P:ribosome biogenesis"/>
    <property type="evidence" value="ECO:0007669"/>
    <property type="project" value="UniProtKB-UniRule"/>
</dbReference>
<feature type="binding site" evidence="9">
    <location>
        <begin position="314"/>
        <end position="316"/>
    </location>
    <ligand>
        <name>GTP</name>
        <dbReference type="ChEBI" id="CHEBI:37565"/>
    </ligand>
</feature>
<dbReference type="NCBIfam" id="TIGR02729">
    <property type="entry name" value="Obg_CgtA"/>
    <property type="match status" value="1"/>
</dbReference>
<dbReference type="EMBL" id="CP016757">
    <property type="protein sequence ID" value="ANZ44966.1"/>
    <property type="molecule type" value="Genomic_DNA"/>
</dbReference>
<dbReference type="Pfam" id="PF09269">
    <property type="entry name" value="DUF1967"/>
    <property type="match status" value="1"/>
</dbReference>
<dbReference type="SUPFAM" id="SSF52540">
    <property type="entry name" value="P-loop containing nucleoside triphosphate hydrolases"/>
    <property type="match status" value="1"/>
</dbReference>
<dbReference type="Pfam" id="PF01018">
    <property type="entry name" value="GTP1_OBG"/>
    <property type="match status" value="1"/>
</dbReference>
<organism evidence="14 15">
    <name type="scientific">Cloacibacillus porcorum</name>
    <dbReference type="NCBI Taxonomy" id="1197717"/>
    <lineage>
        <taxon>Bacteria</taxon>
        <taxon>Thermotogati</taxon>
        <taxon>Synergistota</taxon>
        <taxon>Synergistia</taxon>
        <taxon>Synergistales</taxon>
        <taxon>Synergistaceae</taxon>
        <taxon>Cloacibacillus</taxon>
    </lineage>
</organism>
<protein>
    <recommendedName>
        <fullName evidence="9">GTPase Obg</fullName>
        <ecNumber evidence="9">3.6.5.-</ecNumber>
    </recommendedName>
    <alternativeName>
        <fullName evidence="9">GTP-binding protein Obg</fullName>
    </alternativeName>
</protein>
<comment type="similarity">
    <text evidence="2 9">Belongs to the TRAFAC class OBG-HflX-like GTPase superfamily. OBG GTPase family.</text>
</comment>
<feature type="binding site" evidence="9">
    <location>
        <position position="173"/>
    </location>
    <ligand>
        <name>Mg(2+)</name>
        <dbReference type="ChEBI" id="CHEBI:18420"/>
    </ligand>
</feature>
<dbReference type="RefSeq" id="WP_066744585.1">
    <property type="nucleotide sequence ID" value="NZ_CP016757.1"/>
</dbReference>
<feature type="compositionally biased region" description="Acidic residues" evidence="10">
    <location>
        <begin position="465"/>
        <end position="484"/>
    </location>
</feature>
<dbReference type="Gene3D" id="3.30.300.350">
    <property type="entry name" value="GTP-binding protein OBG, C-terminal domain"/>
    <property type="match status" value="1"/>
</dbReference>
<evidence type="ECO:0000259" key="12">
    <source>
        <dbReference type="PROSITE" id="PS51881"/>
    </source>
</evidence>
<dbReference type="SUPFAM" id="SSF82051">
    <property type="entry name" value="Obg GTP-binding protein N-terminal domain"/>
    <property type="match status" value="1"/>
</dbReference>
<evidence type="ECO:0000313" key="14">
    <source>
        <dbReference type="EMBL" id="ANZ44966.1"/>
    </source>
</evidence>
<dbReference type="Gene3D" id="3.40.50.300">
    <property type="entry name" value="P-loop containing nucleotide triphosphate hydrolases"/>
    <property type="match status" value="1"/>
</dbReference>
<dbReference type="NCBIfam" id="NF008954">
    <property type="entry name" value="PRK12296.1"/>
    <property type="match status" value="1"/>
</dbReference>
<dbReference type="NCBIfam" id="NF008956">
    <property type="entry name" value="PRK12299.1"/>
    <property type="match status" value="1"/>
</dbReference>
<keyword evidence="6 9" id="KW-0378">Hydrolase</keyword>
<dbReference type="InterPro" id="IPR015349">
    <property type="entry name" value="OCT_dom"/>
</dbReference>
<dbReference type="InterPro" id="IPR036346">
    <property type="entry name" value="GTP-bd_prot_GTP1/OBG_C_sf"/>
</dbReference>
<comment type="subunit">
    <text evidence="9">Monomer.</text>
</comment>
<dbReference type="AlphaFoldDB" id="A0A1B2I4S9"/>
<dbReference type="GO" id="GO:0000287">
    <property type="term" value="F:magnesium ion binding"/>
    <property type="evidence" value="ECO:0007669"/>
    <property type="project" value="InterPro"/>
</dbReference>
<feature type="region of interest" description="Disordered" evidence="10">
    <location>
        <begin position="435"/>
        <end position="484"/>
    </location>
</feature>
<dbReference type="Proteomes" id="UP000093044">
    <property type="component" value="Chromosome"/>
</dbReference>
<accession>A0A1B2I4S9</accession>
<dbReference type="GO" id="GO:0005525">
    <property type="term" value="F:GTP binding"/>
    <property type="evidence" value="ECO:0007669"/>
    <property type="project" value="UniProtKB-UniRule"/>
</dbReference>
<comment type="cofactor">
    <cofactor evidence="1 9">
        <name>Mg(2+)</name>
        <dbReference type="ChEBI" id="CHEBI:18420"/>
    </cofactor>
</comment>
<evidence type="ECO:0000256" key="4">
    <source>
        <dbReference type="ARBA" id="ARBA00022723"/>
    </source>
</evidence>
<proteinExistence type="inferred from homology"/>
<evidence type="ECO:0000256" key="8">
    <source>
        <dbReference type="ARBA" id="ARBA00023134"/>
    </source>
</evidence>
<dbReference type="InterPro" id="IPR014100">
    <property type="entry name" value="GTP-bd_Obg/CgtA"/>
</dbReference>
<dbReference type="Pfam" id="PF01926">
    <property type="entry name" value="MMR_HSR1"/>
    <property type="match status" value="1"/>
</dbReference>
<reference evidence="14" key="1">
    <citation type="submission" date="2016-08" db="EMBL/GenBank/DDBJ databases">
        <title>Complete genome of Cloacibacillus porcorum.</title>
        <authorList>
            <person name="Looft T."/>
            <person name="Bayles D.O."/>
            <person name="Alt D.P."/>
        </authorList>
    </citation>
    <scope>NUCLEOTIDE SEQUENCE [LARGE SCALE GENOMIC DNA]</scope>
    <source>
        <strain evidence="14">CL-84</strain>
    </source>
</reference>
<evidence type="ECO:0000256" key="10">
    <source>
        <dbReference type="SAM" id="MobiDB-lite"/>
    </source>
</evidence>
<evidence type="ECO:0000256" key="5">
    <source>
        <dbReference type="ARBA" id="ARBA00022741"/>
    </source>
</evidence>
<name>A0A1B2I4S9_9BACT</name>
<dbReference type="InterPro" id="IPR006169">
    <property type="entry name" value="GTP1_OBG_dom"/>
</dbReference>
<evidence type="ECO:0000313" key="15">
    <source>
        <dbReference type="Proteomes" id="UP000093044"/>
    </source>
</evidence>
<dbReference type="CDD" id="cd01898">
    <property type="entry name" value="Obg"/>
    <property type="match status" value="1"/>
</dbReference>
<dbReference type="InterPro" id="IPR027417">
    <property type="entry name" value="P-loop_NTPase"/>
</dbReference>
<dbReference type="GO" id="GO:0005737">
    <property type="term" value="C:cytoplasm"/>
    <property type="evidence" value="ECO:0007669"/>
    <property type="project" value="UniProtKB-SubCell"/>
</dbReference>
<comment type="subcellular location">
    <subcellularLocation>
        <location evidence="9">Cytoplasm</location>
    </subcellularLocation>
</comment>